<keyword evidence="13" id="KW-1185">Reference proteome</keyword>
<name>A0A0R1W528_9LACO</name>
<proteinExistence type="predicted"/>
<dbReference type="PROSITE" id="PS00866">
    <property type="entry name" value="CPSASE_1"/>
    <property type="match status" value="1"/>
</dbReference>
<dbReference type="GO" id="GO:0004075">
    <property type="term" value="F:biotin carboxylase activity"/>
    <property type="evidence" value="ECO:0007669"/>
    <property type="project" value="UniProtKB-EC"/>
</dbReference>
<sequence>MQKVLIANRGEIAVRIIRACHEQDLQTVAVYSTVDANAMHVKMADQSVCIGPANPQDSYLNQDNIIQAALMTGADAIHPGYGFLSENAEFAKLCEVQGITFIGPHSDTIALLGDKAQAREVMQDADVPVIPGSREGFTELDTALFQANEIGYPVMLKAAAGGGGKGMRMIHTEDQLRHEFPLAKGEAQQAFGNPEMYLEKFIVRPRHIEVQILADTYGNTVSLGERDCSLQQYHQKVMEEAPSSIDHKTRYEMLSTARRAAKALKFLGAGTIEFLYAGPSQFYFMEMNTRIQVEHPITEFITGTDLVAAQLHIAAGMKLAITQEEVALNGYALECRITATVPGNIKGLHLPGGNGVRVDTALYDGYQVPANYDALLAKVITYAPTRAIAVKKMQVAIEETVIEGVGTNLDFLYQLLNNNDFLANNFDIEFIERLTNGGNANE</sequence>
<dbReference type="eggNOG" id="COG0439">
    <property type="taxonomic scope" value="Bacteria"/>
</dbReference>
<comment type="function">
    <text evidence="1">This protein is a component of the acetyl coenzyme A carboxylase complex; first, biotin carboxylase catalyzes the carboxylation of the carrier protein and then the transcarboxylase transfers the carboxyl group to form malonyl-CoA.</text>
</comment>
<dbReference type="InterPro" id="IPR051602">
    <property type="entry name" value="ACC_Biotin_Carboxylase"/>
</dbReference>
<dbReference type="EMBL" id="AZGF01000005">
    <property type="protein sequence ID" value="KRM12759.1"/>
    <property type="molecule type" value="Genomic_DNA"/>
</dbReference>
<dbReference type="InterPro" id="IPR005481">
    <property type="entry name" value="BC-like_N"/>
</dbReference>
<gene>
    <name evidence="12" type="ORF">FD16_GL001937</name>
</gene>
<evidence type="ECO:0000256" key="3">
    <source>
        <dbReference type="ARBA" id="ARBA00022598"/>
    </source>
</evidence>
<dbReference type="Pfam" id="PF00289">
    <property type="entry name" value="Biotin_carb_N"/>
    <property type="match status" value="1"/>
</dbReference>
<dbReference type="EC" id="6.3.4.14" evidence="2"/>
<comment type="catalytic activity">
    <reaction evidence="8">
        <text>N(6)-biotinyl-L-lysyl-[protein] + hydrogencarbonate + ATP = N(6)-carboxybiotinyl-L-lysyl-[protein] + ADP + phosphate + H(+)</text>
        <dbReference type="Rhea" id="RHEA:13501"/>
        <dbReference type="Rhea" id="RHEA-COMP:10505"/>
        <dbReference type="Rhea" id="RHEA-COMP:10506"/>
        <dbReference type="ChEBI" id="CHEBI:15378"/>
        <dbReference type="ChEBI" id="CHEBI:17544"/>
        <dbReference type="ChEBI" id="CHEBI:30616"/>
        <dbReference type="ChEBI" id="CHEBI:43474"/>
        <dbReference type="ChEBI" id="CHEBI:83144"/>
        <dbReference type="ChEBI" id="CHEBI:83145"/>
        <dbReference type="ChEBI" id="CHEBI:456216"/>
        <dbReference type="EC" id="6.3.4.14"/>
    </reaction>
</comment>
<keyword evidence="4 9" id="KW-0547">Nucleotide-binding</keyword>
<dbReference type="OrthoDB" id="9807469at2"/>
<reference evidence="12 13" key="1">
    <citation type="journal article" date="2015" name="Genome Announc.">
        <title>Expanding the biotechnology potential of lactobacilli through comparative genomics of 213 strains and associated genera.</title>
        <authorList>
            <person name="Sun Z."/>
            <person name="Harris H.M."/>
            <person name="McCann A."/>
            <person name="Guo C."/>
            <person name="Argimon S."/>
            <person name="Zhang W."/>
            <person name="Yang X."/>
            <person name="Jeffery I.B."/>
            <person name="Cooney J.C."/>
            <person name="Kagawa T.F."/>
            <person name="Liu W."/>
            <person name="Song Y."/>
            <person name="Salvetti E."/>
            <person name="Wrobel A."/>
            <person name="Rasinkangas P."/>
            <person name="Parkhill J."/>
            <person name="Rea M.C."/>
            <person name="O'Sullivan O."/>
            <person name="Ritari J."/>
            <person name="Douillard F.P."/>
            <person name="Paul Ross R."/>
            <person name="Yang R."/>
            <person name="Briner A.E."/>
            <person name="Felis G.E."/>
            <person name="de Vos W.M."/>
            <person name="Barrangou R."/>
            <person name="Klaenhammer T.R."/>
            <person name="Caufield P.W."/>
            <person name="Cui Y."/>
            <person name="Zhang H."/>
            <person name="O'Toole P.W."/>
        </authorList>
    </citation>
    <scope>NUCLEOTIDE SEQUENCE [LARGE SCALE GENOMIC DNA]</scope>
    <source>
        <strain evidence="12 13">DSM 5007</strain>
    </source>
</reference>
<evidence type="ECO:0000313" key="13">
    <source>
        <dbReference type="Proteomes" id="UP000051820"/>
    </source>
</evidence>
<accession>A0A0R1W528</accession>
<dbReference type="Proteomes" id="UP000051820">
    <property type="component" value="Unassembled WGS sequence"/>
</dbReference>
<keyword evidence="6" id="KW-0464">Manganese</keyword>
<protein>
    <recommendedName>
        <fullName evidence="2">biotin carboxylase</fullName>
        <ecNumber evidence="2">6.3.4.14</ecNumber>
    </recommendedName>
</protein>
<dbReference type="AlphaFoldDB" id="A0A0R1W528"/>
<dbReference type="RefSeq" id="WP_010621977.1">
    <property type="nucleotide sequence ID" value="NZ_AZGF01000005.1"/>
</dbReference>
<dbReference type="Pfam" id="PF02785">
    <property type="entry name" value="Biotin_carb_C"/>
    <property type="match status" value="1"/>
</dbReference>
<dbReference type="PANTHER" id="PTHR48095:SF2">
    <property type="entry name" value="BIOTIN CARBOXYLASE, CHLOROPLASTIC"/>
    <property type="match status" value="1"/>
</dbReference>
<dbReference type="Pfam" id="PF02786">
    <property type="entry name" value="CPSase_L_D2"/>
    <property type="match status" value="1"/>
</dbReference>
<evidence type="ECO:0000256" key="1">
    <source>
        <dbReference type="ARBA" id="ARBA00003761"/>
    </source>
</evidence>
<evidence type="ECO:0000256" key="8">
    <source>
        <dbReference type="ARBA" id="ARBA00048600"/>
    </source>
</evidence>
<dbReference type="InterPro" id="IPR011054">
    <property type="entry name" value="Rudment_hybrid_motif"/>
</dbReference>
<feature type="domain" description="Biotin carboxylation" evidence="11">
    <location>
        <begin position="1"/>
        <end position="436"/>
    </location>
</feature>
<dbReference type="PROSITE" id="PS50979">
    <property type="entry name" value="BC"/>
    <property type="match status" value="1"/>
</dbReference>
<dbReference type="SUPFAM" id="SSF51246">
    <property type="entry name" value="Rudiment single hybrid motif"/>
    <property type="match status" value="1"/>
</dbReference>
<evidence type="ECO:0000256" key="2">
    <source>
        <dbReference type="ARBA" id="ARBA00013263"/>
    </source>
</evidence>
<evidence type="ECO:0000256" key="7">
    <source>
        <dbReference type="ARBA" id="ARBA00023267"/>
    </source>
</evidence>
<dbReference type="InterPro" id="IPR011764">
    <property type="entry name" value="Biotin_carboxylation_dom"/>
</dbReference>
<dbReference type="SUPFAM" id="SSF52440">
    <property type="entry name" value="PreATP-grasp domain"/>
    <property type="match status" value="1"/>
</dbReference>
<dbReference type="PANTHER" id="PTHR48095">
    <property type="entry name" value="PYRUVATE CARBOXYLASE SUBUNIT A"/>
    <property type="match status" value="1"/>
</dbReference>
<dbReference type="GO" id="GO:0005524">
    <property type="term" value="F:ATP binding"/>
    <property type="evidence" value="ECO:0007669"/>
    <property type="project" value="UniProtKB-UniRule"/>
</dbReference>
<dbReference type="GO" id="GO:0046872">
    <property type="term" value="F:metal ion binding"/>
    <property type="evidence" value="ECO:0007669"/>
    <property type="project" value="InterPro"/>
</dbReference>
<dbReference type="STRING" id="1423807.FD16_GL001937"/>
<evidence type="ECO:0000313" key="12">
    <source>
        <dbReference type="EMBL" id="KRM12759.1"/>
    </source>
</evidence>
<dbReference type="InterPro" id="IPR005479">
    <property type="entry name" value="CPAse_ATP-bd"/>
</dbReference>
<keyword evidence="7" id="KW-0092">Biotin</keyword>
<dbReference type="NCBIfam" id="NF006367">
    <property type="entry name" value="PRK08591.1"/>
    <property type="match status" value="1"/>
</dbReference>
<dbReference type="SUPFAM" id="SSF56059">
    <property type="entry name" value="Glutathione synthetase ATP-binding domain-like"/>
    <property type="match status" value="1"/>
</dbReference>
<dbReference type="Gene3D" id="3.30.470.20">
    <property type="entry name" value="ATP-grasp fold, B domain"/>
    <property type="match status" value="1"/>
</dbReference>
<dbReference type="FunFam" id="3.40.50.20:FF:000010">
    <property type="entry name" value="Propionyl-CoA carboxylase subunit alpha"/>
    <property type="match status" value="1"/>
</dbReference>
<organism evidence="12 13">
    <name type="scientific">Paucilactobacillus suebicus DSM 5007 = KCTC 3549</name>
    <dbReference type="NCBI Taxonomy" id="1423807"/>
    <lineage>
        <taxon>Bacteria</taxon>
        <taxon>Bacillati</taxon>
        <taxon>Bacillota</taxon>
        <taxon>Bacilli</taxon>
        <taxon>Lactobacillales</taxon>
        <taxon>Lactobacillaceae</taxon>
        <taxon>Paucilactobacillus</taxon>
    </lineage>
</organism>
<keyword evidence="5 9" id="KW-0067">ATP-binding</keyword>
<evidence type="ECO:0000256" key="4">
    <source>
        <dbReference type="ARBA" id="ARBA00022741"/>
    </source>
</evidence>
<dbReference type="FunFam" id="3.30.1490.20:FF:000003">
    <property type="entry name" value="acetyl-CoA carboxylase isoform X1"/>
    <property type="match status" value="1"/>
</dbReference>
<comment type="caution">
    <text evidence="12">The sequence shown here is derived from an EMBL/GenBank/DDBJ whole genome shotgun (WGS) entry which is preliminary data.</text>
</comment>
<dbReference type="InterPro" id="IPR016185">
    <property type="entry name" value="PreATP-grasp_dom_sf"/>
</dbReference>
<dbReference type="PROSITE" id="PS00867">
    <property type="entry name" value="CPSASE_2"/>
    <property type="match status" value="1"/>
</dbReference>
<dbReference type="InterPro" id="IPR011761">
    <property type="entry name" value="ATP-grasp"/>
</dbReference>
<feature type="domain" description="ATP-grasp" evidence="10">
    <location>
        <begin position="119"/>
        <end position="315"/>
    </location>
</feature>
<dbReference type="InterPro" id="IPR005482">
    <property type="entry name" value="Biotin_COase_C"/>
</dbReference>
<keyword evidence="3" id="KW-0436">Ligase</keyword>
<dbReference type="PROSITE" id="PS50975">
    <property type="entry name" value="ATP_GRASP"/>
    <property type="match status" value="1"/>
</dbReference>
<evidence type="ECO:0000256" key="5">
    <source>
        <dbReference type="ARBA" id="ARBA00022840"/>
    </source>
</evidence>
<dbReference type="PATRIC" id="fig|1423807.3.peg.1990"/>
<dbReference type="SMART" id="SM00878">
    <property type="entry name" value="Biotin_carb_C"/>
    <property type="match status" value="1"/>
</dbReference>
<evidence type="ECO:0000259" key="11">
    <source>
        <dbReference type="PROSITE" id="PS50979"/>
    </source>
</evidence>
<evidence type="ECO:0000256" key="6">
    <source>
        <dbReference type="ARBA" id="ARBA00023211"/>
    </source>
</evidence>
<evidence type="ECO:0000256" key="9">
    <source>
        <dbReference type="PROSITE-ProRule" id="PRU00409"/>
    </source>
</evidence>
<evidence type="ECO:0000259" key="10">
    <source>
        <dbReference type="PROSITE" id="PS50975"/>
    </source>
</evidence>